<dbReference type="Gene3D" id="3.90.226.10">
    <property type="entry name" value="2-enoyl-CoA Hydratase, Chain A, domain 1"/>
    <property type="match status" value="1"/>
</dbReference>
<dbReference type="Pfam" id="PF00595">
    <property type="entry name" value="PDZ"/>
    <property type="match status" value="1"/>
</dbReference>
<comment type="similarity">
    <text evidence="1 5">Belongs to the peptidase S41A family.</text>
</comment>
<dbReference type="PANTHER" id="PTHR32060">
    <property type="entry name" value="TAIL-SPECIFIC PROTEASE"/>
    <property type="match status" value="1"/>
</dbReference>
<dbReference type="NCBIfam" id="TIGR00225">
    <property type="entry name" value="prc"/>
    <property type="match status" value="1"/>
</dbReference>
<keyword evidence="4 5" id="KW-0720">Serine protease</keyword>
<dbReference type="Pfam" id="PF03572">
    <property type="entry name" value="Peptidase_S41"/>
    <property type="match status" value="1"/>
</dbReference>
<dbReference type="SMART" id="SM00245">
    <property type="entry name" value="TSPc"/>
    <property type="match status" value="1"/>
</dbReference>
<dbReference type="Pfam" id="PF01471">
    <property type="entry name" value="PG_binding_1"/>
    <property type="match status" value="1"/>
</dbReference>
<proteinExistence type="inferred from homology"/>
<reference evidence="7" key="1">
    <citation type="submission" date="2022-01" db="EMBL/GenBank/DDBJ databases">
        <title>Paenibacillus spongiae sp. nov., isolated from marine sponge.</title>
        <authorList>
            <person name="Li Z."/>
            <person name="Zhang M."/>
        </authorList>
    </citation>
    <scope>NUCLEOTIDE SEQUENCE</scope>
    <source>
        <strain evidence="7">PHS-Z3</strain>
    </source>
</reference>
<dbReference type="CDD" id="cd06782">
    <property type="entry name" value="cpPDZ_CPP-like"/>
    <property type="match status" value="1"/>
</dbReference>
<keyword evidence="3 5" id="KW-0378">Hydrolase</keyword>
<dbReference type="InterPro" id="IPR001478">
    <property type="entry name" value="PDZ"/>
</dbReference>
<evidence type="ECO:0000259" key="6">
    <source>
        <dbReference type="PROSITE" id="PS50106"/>
    </source>
</evidence>
<evidence type="ECO:0000256" key="1">
    <source>
        <dbReference type="ARBA" id="ARBA00009179"/>
    </source>
</evidence>
<dbReference type="InterPro" id="IPR055210">
    <property type="entry name" value="CtpA/B_N"/>
</dbReference>
<evidence type="ECO:0000313" key="7">
    <source>
        <dbReference type="EMBL" id="UVI29865.1"/>
    </source>
</evidence>
<dbReference type="SUPFAM" id="SSF50156">
    <property type="entry name" value="PDZ domain-like"/>
    <property type="match status" value="1"/>
</dbReference>
<evidence type="ECO:0000256" key="3">
    <source>
        <dbReference type="ARBA" id="ARBA00022801"/>
    </source>
</evidence>
<name>A0ABY5SBG0_9BACL</name>
<organism evidence="7 8">
    <name type="scientific">Paenibacillus spongiae</name>
    <dbReference type="NCBI Taxonomy" id="2909671"/>
    <lineage>
        <taxon>Bacteria</taxon>
        <taxon>Bacillati</taxon>
        <taxon>Bacillota</taxon>
        <taxon>Bacilli</taxon>
        <taxon>Bacillales</taxon>
        <taxon>Paenibacillaceae</taxon>
        <taxon>Paenibacillus</taxon>
    </lineage>
</organism>
<dbReference type="Gene3D" id="1.10.101.10">
    <property type="entry name" value="PGBD-like superfamily/PGBD"/>
    <property type="match status" value="1"/>
</dbReference>
<keyword evidence="2 5" id="KW-0645">Protease</keyword>
<dbReference type="InterPro" id="IPR036366">
    <property type="entry name" value="PGBDSf"/>
</dbReference>
<dbReference type="Gene3D" id="2.30.42.10">
    <property type="match status" value="1"/>
</dbReference>
<dbReference type="InterPro" id="IPR005151">
    <property type="entry name" value="Tail-specific_protease"/>
</dbReference>
<dbReference type="InterPro" id="IPR029045">
    <property type="entry name" value="ClpP/crotonase-like_dom_sf"/>
</dbReference>
<dbReference type="PANTHER" id="PTHR32060:SF29">
    <property type="entry name" value="CARBOXY-TERMINAL PROCESSING PROTEASE CTPB"/>
    <property type="match status" value="1"/>
</dbReference>
<dbReference type="InterPro" id="IPR036365">
    <property type="entry name" value="PGBD-like_sf"/>
</dbReference>
<keyword evidence="8" id="KW-1185">Reference proteome</keyword>
<evidence type="ECO:0000313" key="8">
    <source>
        <dbReference type="Proteomes" id="UP001057877"/>
    </source>
</evidence>
<dbReference type="CDD" id="cd07560">
    <property type="entry name" value="Peptidase_S41_CPP"/>
    <property type="match status" value="1"/>
</dbReference>
<sequence>MQFKGRTVAAFISLTIVASVLVTLMVTDRWIALESGGAASGAVAADAKGKDGMTAQEINKLNAVVQLIETKYFREVDRSKVMDGAINGMMLALDDPYSVYMEKDTAKHFSESIEGSFTGIGAEVTLQNGSITVISPIKGSPAEKAGVLAKDVLLSVNGEKLEGVTLNEAVAKIRGPKGTKVKLSIKRAGVSDPIQLVLVRDDIDYETVYANMHSDGVGVIEIRQFSLNTGERFAEELARLEKQGMKGLVIDVRNNPGGVLPIVVSVAQPFIAEGQPIVQVEDRAGNREKTMSKGKGKPYPVAVLMNKGSASASEVLAGALKEAGHAVLVGETTFGKGTVQVSYDKVTGDGSLVKMTIAKWLTPLGNWVHEKGLKPDIEVLPPDYYTVARLSKAKTLVRDTISEDTRSLQVMLNALGYEVDRKDGYFSAATEKSVQTFQKKAGLPVTGEVDKVTAEKIEEKLIVQIRDQDNDVQLLKAVGVVKEKLKNKAAQ</sequence>
<dbReference type="PROSITE" id="PS50106">
    <property type="entry name" value="PDZ"/>
    <property type="match status" value="1"/>
</dbReference>
<dbReference type="Proteomes" id="UP001057877">
    <property type="component" value="Chromosome"/>
</dbReference>
<evidence type="ECO:0000256" key="2">
    <source>
        <dbReference type="ARBA" id="ARBA00022670"/>
    </source>
</evidence>
<dbReference type="InterPro" id="IPR004447">
    <property type="entry name" value="Peptidase_S41A"/>
</dbReference>
<protein>
    <submittedName>
        <fullName evidence="7">S41 family peptidase</fullName>
    </submittedName>
</protein>
<evidence type="ECO:0000256" key="5">
    <source>
        <dbReference type="RuleBase" id="RU004404"/>
    </source>
</evidence>
<dbReference type="InterPro" id="IPR002477">
    <property type="entry name" value="Peptidoglycan-bd-like"/>
</dbReference>
<accession>A0ABY5SBG0</accession>
<dbReference type="EMBL" id="CP091430">
    <property type="protein sequence ID" value="UVI29865.1"/>
    <property type="molecule type" value="Genomic_DNA"/>
</dbReference>
<dbReference type="RefSeq" id="WP_258385937.1">
    <property type="nucleotide sequence ID" value="NZ_CP091430.1"/>
</dbReference>
<feature type="domain" description="PDZ" evidence="6">
    <location>
        <begin position="98"/>
        <end position="174"/>
    </location>
</feature>
<dbReference type="SUPFAM" id="SSF47090">
    <property type="entry name" value="PGBD-like"/>
    <property type="match status" value="1"/>
</dbReference>
<evidence type="ECO:0000256" key="4">
    <source>
        <dbReference type="ARBA" id="ARBA00022825"/>
    </source>
</evidence>
<dbReference type="SMART" id="SM00228">
    <property type="entry name" value="PDZ"/>
    <property type="match status" value="1"/>
</dbReference>
<gene>
    <name evidence="7" type="ORF">L1F29_31535</name>
</gene>
<dbReference type="Gene3D" id="3.30.750.44">
    <property type="match status" value="1"/>
</dbReference>
<dbReference type="InterPro" id="IPR036034">
    <property type="entry name" value="PDZ_sf"/>
</dbReference>
<dbReference type="Pfam" id="PF22694">
    <property type="entry name" value="CtpB_N-like"/>
    <property type="match status" value="1"/>
</dbReference>
<dbReference type="SUPFAM" id="SSF52096">
    <property type="entry name" value="ClpP/crotonase"/>
    <property type="match status" value="1"/>
</dbReference>